<dbReference type="PANTHER" id="PTHR43428:SF1">
    <property type="entry name" value="ARSENATE REDUCTASE"/>
    <property type="match status" value="1"/>
</dbReference>
<keyword evidence="4" id="KW-1185">Reference proteome</keyword>
<organism evidence="3 4">
    <name type="scientific">Gaoshiqia sediminis</name>
    <dbReference type="NCBI Taxonomy" id="2986998"/>
    <lineage>
        <taxon>Bacteria</taxon>
        <taxon>Pseudomonadati</taxon>
        <taxon>Bacteroidota</taxon>
        <taxon>Bacteroidia</taxon>
        <taxon>Marinilabiliales</taxon>
        <taxon>Prolixibacteraceae</taxon>
        <taxon>Gaoshiqia</taxon>
    </lineage>
</organism>
<dbReference type="InterPro" id="IPR036196">
    <property type="entry name" value="Ptyr_pPase_sf"/>
</dbReference>
<accession>A0AA41Y6L6</accession>
<keyword evidence="1" id="KW-0059">Arsenical resistance</keyword>
<comment type="caution">
    <text evidence="3">The sequence shown here is derived from an EMBL/GenBank/DDBJ whole genome shotgun (WGS) entry which is preliminary data.</text>
</comment>
<dbReference type="RefSeq" id="WP_282592979.1">
    <property type="nucleotide sequence ID" value="NZ_JAPAAF010000035.1"/>
</dbReference>
<feature type="domain" description="Phosphotyrosine protein phosphatase I" evidence="2">
    <location>
        <begin position="1"/>
        <end position="136"/>
    </location>
</feature>
<dbReference type="InterPro" id="IPR023485">
    <property type="entry name" value="Ptyr_pPase"/>
</dbReference>
<protein>
    <recommendedName>
        <fullName evidence="2">Phosphotyrosine protein phosphatase I domain-containing protein</fullName>
    </recommendedName>
</protein>
<dbReference type="EMBL" id="JAPAAF010000035">
    <property type="protein sequence ID" value="MCW0484386.1"/>
    <property type="molecule type" value="Genomic_DNA"/>
</dbReference>
<sequence length="145" mass="16468">MKILFLCSGAGSCRSLIAKTILESIDDRLEVFAAGTAPVSELNPVAFEVMKFFGYPMASEEIRPLDDFKTMELEYVITLCDGTKEEFDRLSLTYRKKLHLGFADPGKITGSSSDQIKAYKSYIEEIKTELDYFYHRILKKEKAAE</sequence>
<evidence type="ECO:0000256" key="1">
    <source>
        <dbReference type="ARBA" id="ARBA00022849"/>
    </source>
</evidence>
<evidence type="ECO:0000313" key="3">
    <source>
        <dbReference type="EMBL" id="MCW0484386.1"/>
    </source>
</evidence>
<dbReference type="SUPFAM" id="SSF52788">
    <property type="entry name" value="Phosphotyrosine protein phosphatases I"/>
    <property type="match status" value="1"/>
</dbReference>
<evidence type="ECO:0000259" key="2">
    <source>
        <dbReference type="SMART" id="SM00226"/>
    </source>
</evidence>
<dbReference type="SMART" id="SM00226">
    <property type="entry name" value="LMWPc"/>
    <property type="match status" value="1"/>
</dbReference>
<dbReference type="AlphaFoldDB" id="A0AA41Y6L6"/>
<gene>
    <name evidence="3" type="ORF">N2K84_16715</name>
</gene>
<evidence type="ECO:0000313" key="4">
    <source>
        <dbReference type="Proteomes" id="UP001163821"/>
    </source>
</evidence>
<name>A0AA41Y6L6_9BACT</name>
<dbReference type="Proteomes" id="UP001163821">
    <property type="component" value="Unassembled WGS sequence"/>
</dbReference>
<dbReference type="PANTHER" id="PTHR43428">
    <property type="entry name" value="ARSENATE REDUCTASE"/>
    <property type="match status" value="1"/>
</dbReference>
<dbReference type="GO" id="GO:0046685">
    <property type="term" value="P:response to arsenic-containing substance"/>
    <property type="evidence" value="ECO:0007669"/>
    <property type="project" value="UniProtKB-KW"/>
</dbReference>
<reference evidence="3" key="1">
    <citation type="submission" date="2022-10" db="EMBL/GenBank/DDBJ databases">
        <title>Gaoshiqiia sediminis gen. nov., sp. nov., isolated from coastal sediment.</title>
        <authorList>
            <person name="Yu W.X."/>
            <person name="Mu D.S."/>
            <person name="Du J.Z."/>
            <person name="Liang Y.Q."/>
        </authorList>
    </citation>
    <scope>NUCLEOTIDE SEQUENCE</scope>
    <source>
        <strain evidence="3">A06</strain>
    </source>
</reference>
<dbReference type="Pfam" id="PF01451">
    <property type="entry name" value="LMWPc"/>
    <property type="match status" value="1"/>
</dbReference>
<proteinExistence type="predicted"/>
<dbReference type="Gene3D" id="3.40.50.2300">
    <property type="match status" value="1"/>
</dbReference>